<evidence type="ECO:0000313" key="4">
    <source>
        <dbReference type="Proteomes" id="UP000281391"/>
    </source>
</evidence>
<proteinExistence type="predicted"/>
<evidence type="ECO:0000256" key="2">
    <source>
        <dbReference type="SAM" id="SignalP"/>
    </source>
</evidence>
<reference evidence="3 4" key="1">
    <citation type="submission" date="2018-12" db="EMBL/GenBank/DDBJ databases">
        <authorList>
            <consortium name="Pathogen Informatics"/>
        </authorList>
    </citation>
    <scope>NUCLEOTIDE SEQUENCE [LARGE SCALE GENOMIC DNA]</scope>
    <source>
        <strain evidence="3 4">NCTC11214</strain>
    </source>
</reference>
<evidence type="ECO:0000313" key="3">
    <source>
        <dbReference type="EMBL" id="VDZ63888.1"/>
    </source>
</evidence>
<gene>
    <name evidence="3" type="ORF">NCTC11214_04695</name>
</gene>
<name>A0A3S4HUZ5_SEROD</name>
<feature type="chain" id="PRO_5041127808" evidence="2">
    <location>
        <begin position="22"/>
        <end position="111"/>
    </location>
</feature>
<dbReference type="EMBL" id="LR134117">
    <property type="protein sequence ID" value="VDZ63888.1"/>
    <property type="molecule type" value="Genomic_DNA"/>
</dbReference>
<protein>
    <submittedName>
        <fullName evidence="3">Uncharacterized protein</fullName>
    </submittedName>
</protein>
<feature type="compositionally biased region" description="Polar residues" evidence="1">
    <location>
        <begin position="21"/>
        <end position="34"/>
    </location>
</feature>
<keyword evidence="2" id="KW-0732">Signal</keyword>
<evidence type="ECO:0000256" key="1">
    <source>
        <dbReference type="SAM" id="MobiDB-lite"/>
    </source>
</evidence>
<dbReference type="KEGG" id="sof:NCTC11214_04695"/>
<sequence>MKQLILLGAILFATFAGFSSAEDTPSQAPASENGRSAAPAAENDEQGSGITERGIKGPGSLGARGTEGACAELCTEHKQCLTSVPTRNCDDSAAECQRCLTEQKNQPGNKK</sequence>
<feature type="region of interest" description="Disordered" evidence="1">
    <location>
        <begin position="20"/>
        <end position="66"/>
    </location>
</feature>
<feature type="signal peptide" evidence="2">
    <location>
        <begin position="1"/>
        <end position="21"/>
    </location>
</feature>
<dbReference type="AlphaFoldDB" id="A0A3S4HUZ5"/>
<accession>A0A3S4HUZ5</accession>
<dbReference type="RefSeq" id="WP_004963682.1">
    <property type="nucleotide sequence ID" value="NZ_JAEKCK010000003.1"/>
</dbReference>
<organism evidence="3 4">
    <name type="scientific">Serratia odorifera</name>
    <dbReference type="NCBI Taxonomy" id="618"/>
    <lineage>
        <taxon>Bacteria</taxon>
        <taxon>Pseudomonadati</taxon>
        <taxon>Pseudomonadota</taxon>
        <taxon>Gammaproteobacteria</taxon>
        <taxon>Enterobacterales</taxon>
        <taxon>Yersiniaceae</taxon>
        <taxon>Serratia</taxon>
    </lineage>
</organism>
<dbReference type="Proteomes" id="UP000281391">
    <property type="component" value="Chromosome"/>
</dbReference>